<evidence type="ECO:0000256" key="5">
    <source>
        <dbReference type="SAM" id="Phobius"/>
    </source>
</evidence>
<keyword evidence="8" id="KW-1185">Reference proteome</keyword>
<keyword evidence="2 5" id="KW-0812">Transmembrane</keyword>
<feature type="transmembrane region" description="Helical" evidence="5">
    <location>
        <begin position="97"/>
        <end position="115"/>
    </location>
</feature>
<evidence type="ECO:0000313" key="7">
    <source>
        <dbReference type="EMBL" id="PRP89327.1"/>
    </source>
</evidence>
<dbReference type="GO" id="GO:0005506">
    <property type="term" value="F:iron ion binding"/>
    <property type="evidence" value="ECO:0007669"/>
    <property type="project" value="InterPro"/>
</dbReference>
<evidence type="ECO:0000313" key="8">
    <source>
        <dbReference type="Proteomes" id="UP000241769"/>
    </source>
</evidence>
<dbReference type="STRING" id="1890364.A0A2P6NZE5"/>
<comment type="subcellular location">
    <subcellularLocation>
        <location evidence="1">Membrane</location>
    </subcellularLocation>
</comment>
<accession>A0A2P6NZE5</accession>
<keyword evidence="3 5" id="KW-1133">Transmembrane helix</keyword>
<dbReference type="InterPro" id="IPR050307">
    <property type="entry name" value="Sterol_Desaturase_Related"/>
</dbReference>
<keyword evidence="4 5" id="KW-0472">Membrane</keyword>
<feature type="transmembrane region" description="Helical" evidence="5">
    <location>
        <begin position="15"/>
        <end position="35"/>
    </location>
</feature>
<reference evidence="7 8" key="1">
    <citation type="journal article" date="2018" name="Genome Biol. Evol.">
        <title>Multiple Roots of Fruiting Body Formation in Amoebozoa.</title>
        <authorList>
            <person name="Hillmann F."/>
            <person name="Forbes G."/>
            <person name="Novohradska S."/>
            <person name="Ferling I."/>
            <person name="Riege K."/>
            <person name="Groth M."/>
            <person name="Westermann M."/>
            <person name="Marz M."/>
            <person name="Spaller T."/>
            <person name="Winckler T."/>
            <person name="Schaap P."/>
            <person name="Glockner G."/>
        </authorList>
    </citation>
    <scope>NUCLEOTIDE SEQUENCE [LARGE SCALE GENOMIC DNA]</scope>
    <source>
        <strain evidence="7 8">Jena</strain>
    </source>
</reference>
<comment type="caution">
    <text evidence="7">The sequence shown here is derived from an EMBL/GenBank/DDBJ whole genome shotgun (WGS) entry which is preliminary data.</text>
</comment>
<organism evidence="7 8">
    <name type="scientific">Planoprotostelium fungivorum</name>
    <dbReference type="NCBI Taxonomy" id="1890364"/>
    <lineage>
        <taxon>Eukaryota</taxon>
        <taxon>Amoebozoa</taxon>
        <taxon>Evosea</taxon>
        <taxon>Variosea</taxon>
        <taxon>Cavosteliida</taxon>
        <taxon>Cavosteliaceae</taxon>
        <taxon>Planoprotostelium</taxon>
    </lineage>
</organism>
<dbReference type="OrthoDB" id="1658724at2759"/>
<name>A0A2P6NZE5_9EUKA</name>
<gene>
    <name evidence="7" type="ORF">PROFUN_02201</name>
</gene>
<evidence type="ECO:0000256" key="3">
    <source>
        <dbReference type="ARBA" id="ARBA00022989"/>
    </source>
</evidence>
<dbReference type="GO" id="GO:0016491">
    <property type="term" value="F:oxidoreductase activity"/>
    <property type="evidence" value="ECO:0007669"/>
    <property type="project" value="InterPro"/>
</dbReference>
<dbReference type="InParanoid" id="A0A2P6NZE5"/>
<sequence>MTTEAPLLGFVSDDVAAILGPIATYWIASGFFATLDTIKSPVTEKYRIHPEEELTKNRVGRFTVFRGVILQQCAQALLAFGLLWWQGPEAHKTSTTFFSSYILPCFQFMFAMFILDTWQYFFHRLFHQNKWLYRNIHAWHHSLYVPYAFGALYNNPVEGFLFDTIGAGVAYGLSGMGVKGSIIFWCFSTLKTVDDHCGYNFPWDPLQQMFGNNAAYHDLHHQLHGLKCNFSQPYFTFWDRILGTYEDPVAASIKFNERRAASKTQ</sequence>
<evidence type="ECO:0000256" key="1">
    <source>
        <dbReference type="ARBA" id="ARBA00004370"/>
    </source>
</evidence>
<protein>
    <submittedName>
        <fullName evidence="7">Sphingoid base hydroxylase 1</fullName>
    </submittedName>
</protein>
<dbReference type="InterPro" id="IPR006694">
    <property type="entry name" value="Fatty_acid_hydroxylase"/>
</dbReference>
<evidence type="ECO:0000259" key="6">
    <source>
        <dbReference type="Pfam" id="PF04116"/>
    </source>
</evidence>
<dbReference type="AlphaFoldDB" id="A0A2P6NZE5"/>
<evidence type="ECO:0000256" key="4">
    <source>
        <dbReference type="ARBA" id="ARBA00023136"/>
    </source>
</evidence>
<dbReference type="GO" id="GO:0016020">
    <property type="term" value="C:membrane"/>
    <property type="evidence" value="ECO:0007669"/>
    <property type="project" value="UniProtKB-SubCell"/>
</dbReference>
<evidence type="ECO:0000256" key="2">
    <source>
        <dbReference type="ARBA" id="ARBA00022692"/>
    </source>
</evidence>
<dbReference type="EMBL" id="MDYQ01000004">
    <property type="protein sequence ID" value="PRP89327.1"/>
    <property type="molecule type" value="Genomic_DNA"/>
</dbReference>
<dbReference type="Pfam" id="PF04116">
    <property type="entry name" value="FA_hydroxylase"/>
    <property type="match status" value="1"/>
</dbReference>
<proteinExistence type="predicted"/>
<feature type="transmembrane region" description="Helical" evidence="5">
    <location>
        <begin position="64"/>
        <end position="85"/>
    </location>
</feature>
<feature type="domain" description="Fatty acid hydroxylase" evidence="6">
    <location>
        <begin position="108"/>
        <end position="244"/>
    </location>
</feature>
<dbReference type="Proteomes" id="UP000241769">
    <property type="component" value="Unassembled WGS sequence"/>
</dbReference>
<dbReference type="PANTHER" id="PTHR11863">
    <property type="entry name" value="STEROL DESATURASE"/>
    <property type="match status" value="1"/>
</dbReference>
<dbReference type="GO" id="GO:0008610">
    <property type="term" value="P:lipid biosynthetic process"/>
    <property type="evidence" value="ECO:0007669"/>
    <property type="project" value="InterPro"/>
</dbReference>